<feature type="region of interest" description="Disordered" evidence="17">
    <location>
        <begin position="1"/>
        <end position="59"/>
    </location>
</feature>
<dbReference type="InterPro" id="IPR056527">
    <property type="entry name" value="WD40_RFWD3"/>
</dbReference>
<evidence type="ECO:0000256" key="16">
    <source>
        <dbReference type="PROSITE-ProRule" id="PRU00175"/>
    </source>
</evidence>
<organism evidence="19 20">
    <name type="scientific">Plectus sambesii</name>
    <dbReference type="NCBI Taxonomy" id="2011161"/>
    <lineage>
        <taxon>Eukaryota</taxon>
        <taxon>Metazoa</taxon>
        <taxon>Ecdysozoa</taxon>
        <taxon>Nematoda</taxon>
        <taxon>Chromadorea</taxon>
        <taxon>Plectida</taxon>
        <taxon>Plectina</taxon>
        <taxon>Plectoidea</taxon>
        <taxon>Plectidae</taxon>
        <taxon>Plectus</taxon>
    </lineage>
</organism>
<dbReference type="GO" id="GO:0016567">
    <property type="term" value="P:protein ubiquitination"/>
    <property type="evidence" value="ECO:0007669"/>
    <property type="project" value="InterPro"/>
</dbReference>
<dbReference type="SUPFAM" id="SSF50978">
    <property type="entry name" value="WD40 repeat-like"/>
    <property type="match status" value="1"/>
</dbReference>
<dbReference type="EC" id="2.3.2.27" evidence="4"/>
<dbReference type="InterPro" id="IPR037381">
    <property type="entry name" value="RFWD3"/>
</dbReference>
<evidence type="ECO:0000256" key="10">
    <source>
        <dbReference type="ARBA" id="ARBA00022771"/>
    </source>
</evidence>
<evidence type="ECO:0000256" key="12">
    <source>
        <dbReference type="ARBA" id="ARBA00022833"/>
    </source>
</evidence>
<evidence type="ECO:0000256" key="5">
    <source>
        <dbReference type="ARBA" id="ARBA00022490"/>
    </source>
</evidence>
<accession>A0A914VE76</accession>
<keyword evidence="10 16" id="KW-0479">Metal-binding</keyword>
<dbReference type="CDD" id="cd16450">
    <property type="entry name" value="mRING-C3HGC3_RFWD3"/>
    <property type="match status" value="1"/>
</dbReference>
<name>A0A914VE76_9BILA</name>
<sequence length="578" mass="63822">MSERSGRRRRRAYIDDSLIELDNSPPPRSPPSNDEEPEDADDAQNAASDNEVDNELDVTDQPILKRSKVEEVAGCSKEGAVAETETCDDEGKICLICFEEYSNAGAHRLVCLACGHLFGKSCIERWLRSEKVSKCPNCKAKAKLKDIRQIYGRAVQMRDTTELEQVKEINAMLRSENDSLKLQLARDRLKAQKEKETLEKELTAARSATTVSAPSVAPSLTQTRSDPPPQPVKQPLSLAFRSSAEVSRADSCRAISFCPHLCSLVVTSQNQQPMFHPFGFKKVDIATGKPLRYFPVHEGRPRDCVFSPSSDGQVLSTGEDKSLRITCTVSNTVIKRFALPANGWSCCWQGGVGQPYVYAGLSNGQVLMFDTRMGDADASEPIKDVTGGVNRVPVSTVHWIDQTNLNGLLVTDLKQCTFYDASQAAAVSPHVLIADEGQITSVCYDKETSQFAATFRPGSVHQTVTHKLYRLAAAEGAVQADVVKTWAMKSKMQTFMTRNALFNDSLEEGRLMGAAFDETSATVSLYDWTAARELTSCRLPSFDKDVMGVAHVYSRSSNFRSLAVLTQKKLHWLDMHLS</sequence>
<dbReference type="GO" id="GO:0036297">
    <property type="term" value="P:interstrand cross-link repair"/>
    <property type="evidence" value="ECO:0007669"/>
    <property type="project" value="InterPro"/>
</dbReference>
<feature type="compositionally biased region" description="Basic residues" evidence="17">
    <location>
        <begin position="1"/>
        <end position="11"/>
    </location>
</feature>
<evidence type="ECO:0000256" key="1">
    <source>
        <dbReference type="ARBA" id="ARBA00000900"/>
    </source>
</evidence>
<dbReference type="Pfam" id="PF23419">
    <property type="entry name" value="WD40_RFWD3"/>
    <property type="match status" value="1"/>
</dbReference>
<keyword evidence="9" id="KW-0227">DNA damage</keyword>
<evidence type="ECO:0000256" key="17">
    <source>
        <dbReference type="SAM" id="MobiDB-lite"/>
    </source>
</evidence>
<evidence type="ECO:0000256" key="8">
    <source>
        <dbReference type="ARBA" id="ARBA00022737"/>
    </source>
</evidence>
<dbReference type="AlphaFoldDB" id="A0A914VE76"/>
<evidence type="ECO:0000256" key="3">
    <source>
        <dbReference type="ARBA" id="ARBA00004906"/>
    </source>
</evidence>
<dbReference type="GO" id="GO:0008270">
    <property type="term" value="F:zinc ion binding"/>
    <property type="evidence" value="ECO:0007669"/>
    <property type="project" value="UniProtKB-KW"/>
</dbReference>
<dbReference type="GO" id="GO:0061630">
    <property type="term" value="F:ubiquitin protein ligase activity"/>
    <property type="evidence" value="ECO:0007669"/>
    <property type="project" value="UniProtKB-EC"/>
</dbReference>
<keyword evidence="12" id="KW-0862">Zinc</keyword>
<evidence type="ECO:0000313" key="20">
    <source>
        <dbReference type="WBParaSite" id="PSAMB.scaffold1770size27954.g14912.t1"/>
    </source>
</evidence>
<evidence type="ECO:0000256" key="7">
    <source>
        <dbReference type="ARBA" id="ARBA00022679"/>
    </source>
</evidence>
<reference evidence="20" key="1">
    <citation type="submission" date="2022-11" db="UniProtKB">
        <authorList>
            <consortium name="WormBaseParasite"/>
        </authorList>
    </citation>
    <scope>IDENTIFICATION</scope>
</reference>
<keyword evidence="6" id="KW-0853">WD repeat</keyword>
<dbReference type="Gene3D" id="2.130.10.10">
    <property type="entry name" value="YVTN repeat-like/Quinoprotein amine dehydrogenase"/>
    <property type="match status" value="1"/>
</dbReference>
<feature type="compositionally biased region" description="Acidic residues" evidence="17">
    <location>
        <begin position="33"/>
        <end position="42"/>
    </location>
</feature>
<dbReference type="PANTHER" id="PTHR16047">
    <property type="entry name" value="RFWD3 PROTEIN"/>
    <property type="match status" value="1"/>
</dbReference>
<keyword evidence="8" id="KW-0677">Repeat</keyword>
<keyword evidence="13" id="KW-0234">DNA repair</keyword>
<dbReference type="Proteomes" id="UP000887566">
    <property type="component" value="Unplaced"/>
</dbReference>
<evidence type="ECO:0000256" key="6">
    <source>
        <dbReference type="ARBA" id="ARBA00022574"/>
    </source>
</evidence>
<feature type="region of interest" description="Disordered" evidence="17">
    <location>
        <begin position="205"/>
        <end position="234"/>
    </location>
</feature>
<evidence type="ECO:0000256" key="13">
    <source>
        <dbReference type="ARBA" id="ARBA00023204"/>
    </source>
</evidence>
<dbReference type="WBParaSite" id="PSAMB.scaffold1770size27954.g14912.t1">
    <property type="protein sequence ID" value="PSAMB.scaffold1770size27954.g14912.t1"/>
    <property type="gene ID" value="PSAMB.scaffold1770size27954.g14912"/>
</dbReference>
<dbReference type="InterPro" id="IPR015943">
    <property type="entry name" value="WD40/YVTN_repeat-like_dom_sf"/>
</dbReference>
<dbReference type="GO" id="GO:0005737">
    <property type="term" value="C:cytoplasm"/>
    <property type="evidence" value="ECO:0007669"/>
    <property type="project" value="UniProtKB-SubCell"/>
</dbReference>
<evidence type="ECO:0000256" key="11">
    <source>
        <dbReference type="ARBA" id="ARBA00022786"/>
    </source>
</evidence>
<dbReference type="Pfam" id="PF13639">
    <property type="entry name" value="zf-RING_2"/>
    <property type="match status" value="1"/>
</dbReference>
<evidence type="ECO:0000256" key="2">
    <source>
        <dbReference type="ARBA" id="ARBA00004496"/>
    </source>
</evidence>
<comment type="catalytic activity">
    <reaction evidence="1">
        <text>S-ubiquitinyl-[E2 ubiquitin-conjugating enzyme]-L-cysteine + [acceptor protein]-L-lysine = [E2 ubiquitin-conjugating enzyme]-L-cysteine + N(6)-ubiquitinyl-[acceptor protein]-L-lysine.</text>
        <dbReference type="EC" id="2.3.2.27"/>
    </reaction>
</comment>
<dbReference type="PANTHER" id="PTHR16047:SF7">
    <property type="entry name" value="E3 UBIQUITIN-PROTEIN LIGASE RFWD3"/>
    <property type="match status" value="1"/>
</dbReference>
<evidence type="ECO:0000256" key="15">
    <source>
        <dbReference type="ARBA" id="ARBA00034306"/>
    </source>
</evidence>
<dbReference type="GO" id="GO:0016604">
    <property type="term" value="C:nuclear body"/>
    <property type="evidence" value="ECO:0007669"/>
    <property type="project" value="UniProtKB-SubCell"/>
</dbReference>
<keyword evidence="11" id="KW-0833">Ubl conjugation pathway</keyword>
<keyword evidence="7" id="KW-0808">Transferase</keyword>
<comment type="subcellular location">
    <subcellularLocation>
        <location evidence="2">Cytoplasm</location>
    </subcellularLocation>
    <subcellularLocation>
        <location evidence="15">Nucleus</location>
        <location evidence="15">Nuclear body</location>
    </subcellularLocation>
</comment>
<dbReference type="PROSITE" id="PS50089">
    <property type="entry name" value="ZF_RING_2"/>
    <property type="match status" value="1"/>
</dbReference>
<protein>
    <recommendedName>
        <fullName evidence="4">RING-type E3 ubiquitin transferase</fullName>
        <ecNumber evidence="4">2.3.2.27</ecNumber>
    </recommendedName>
</protein>
<evidence type="ECO:0000256" key="14">
    <source>
        <dbReference type="ARBA" id="ARBA00023242"/>
    </source>
</evidence>
<evidence type="ECO:0000259" key="18">
    <source>
        <dbReference type="PROSITE" id="PS50089"/>
    </source>
</evidence>
<dbReference type="InterPro" id="IPR036322">
    <property type="entry name" value="WD40_repeat_dom_sf"/>
</dbReference>
<evidence type="ECO:0000256" key="4">
    <source>
        <dbReference type="ARBA" id="ARBA00012483"/>
    </source>
</evidence>
<dbReference type="InterPro" id="IPR013083">
    <property type="entry name" value="Znf_RING/FYVE/PHD"/>
</dbReference>
<feature type="compositionally biased region" description="Polar residues" evidence="17">
    <location>
        <begin position="206"/>
        <end position="225"/>
    </location>
</feature>
<keyword evidence="19" id="KW-1185">Reference proteome</keyword>
<dbReference type="InterPro" id="IPR001841">
    <property type="entry name" value="Znf_RING"/>
</dbReference>
<evidence type="ECO:0000256" key="9">
    <source>
        <dbReference type="ARBA" id="ARBA00022763"/>
    </source>
</evidence>
<comment type="pathway">
    <text evidence="3">Protein modification; protein ubiquitination.</text>
</comment>
<dbReference type="Gene3D" id="3.30.40.10">
    <property type="entry name" value="Zinc/RING finger domain, C3HC4 (zinc finger)"/>
    <property type="match status" value="1"/>
</dbReference>
<feature type="domain" description="RING-type" evidence="18">
    <location>
        <begin position="94"/>
        <end position="139"/>
    </location>
</feature>
<keyword evidence="10 16" id="KW-0863">Zinc-finger</keyword>
<evidence type="ECO:0000313" key="19">
    <source>
        <dbReference type="Proteomes" id="UP000887566"/>
    </source>
</evidence>
<keyword evidence="14" id="KW-0539">Nucleus</keyword>
<dbReference type="SUPFAM" id="SSF57850">
    <property type="entry name" value="RING/U-box"/>
    <property type="match status" value="1"/>
</dbReference>
<proteinExistence type="predicted"/>
<keyword evidence="5" id="KW-0963">Cytoplasm</keyword>
<dbReference type="SMART" id="SM00184">
    <property type="entry name" value="RING"/>
    <property type="match status" value="1"/>
</dbReference>